<accession>A0AA37VDG9</accession>
<feature type="region of interest" description="Disordered" evidence="1">
    <location>
        <begin position="1"/>
        <end position="28"/>
    </location>
</feature>
<gene>
    <name evidence="2" type="ORF">rosag_01670</name>
</gene>
<proteinExistence type="predicted"/>
<keyword evidence="3" id="KW-1185">Reference proteome</keyword>
<comment type="caution">
    <text evidence="2">The sequence shown here is derived from an EMBL/GenBank/DDBJ whole genome shotgun (WGS) entry which is preliminary data.</text>
</comment>
<dbReference type="SUPFAM" id="SSF55486">
    <property type="entry name" value="Metalloproteases ('zincins'), catalytic domain"/>
    <property type="match status" value="1"/>
</dbReference>
<sequence>MTPQKDRPVRPRRTEFTQDYAPPGGDGGAEAMALDALETAAGFDAAAQQPLPVTPVIPILYNVSGLYQWSQLQPIGPVPNPLPPTVPQPIPGPVPGPGARTENGAAMAEPAAATAAILRETLRLDVDGRYPQMVASGTIFQLLTERIHWIARLTRQADGSWVGPIFYKDGTASALPHTQVRITAVRTPFPTSRSATVTFTGGGAATRVRTYKWDSAYYRPCELEYDTVAGATAVTQIATHAHPRRPSSLPSETLTIEKVFQRAGFNVTRSGDSPIPIVHAGANARWNEAEMHDAMQRFWSRFANRPQWAVWTLFASMSEQGSSLGGIMFDDIGPNHRQGTAVFSESFIKDAPAGDPAPAAWVARMRFWTAVHELGHTFNLAHAWQKVHPPAWGNSWIPLVNEPQGRSFMNYPYNVTGGQSAFFGSFEYRFSDQELLFMRHAPERFVQQGNAAWFTNHGFEQVRRSDTPTFAFELRTNQGDQPKAHAATHQFLDQVVVELKLTNITDEPQLVDARILETTDSMTIALKREGGEARVHTPHATMCWHSKKRVLEPGDAIYASLYLSAGRDGFYVAEPGRYVVQAALHLAEEDIVSNPLQLRVLPPRGYEEEVFGQDLFTADVGRAFAFDGTRALDDANATLQEAVERFAKHPVATHARVALALPQAVTFKELREGDGEARLQFRGLEPDLEEARDLLHDALAERPGEAARTLGHIDFAEYGAKYAKALSEGGDEIAAEAERESVIDGLKKRGVKASVLDEVRAKQRKTK</sequence>
<dbReference type="Proteomes" id="UP001161325">
    <property type="component" value="Unassembled WGS sequence"/>
</dbReference>
<reference evidence="2" key="1">
    <citation type="submission" date="2022-08" db="EMBL/GenBank/DDBJ databases">
        <title>Draft genome sequencing of Roseisolibacter agri AW1220.</title>
        <authorList>
            <person name="Tobiishi Y."/>
            <person name="Tonouchi A."/>
        </authorList>
    </citation>
    <scope>NUCLEOTIDE SEQUENCE</scope>
    <source>
        <strain evidence="2">AW1220</strain>
    </source>
</reference>
<organism evidence="2 3">
    <name type="scientific">Roseisolibacter agri</name>
    <dbReference type="NCBI Taxonomy" id="2014610"/>
    <lineage>
        <taxon>Bacteria</taxon>
        <taxon>Pseudomonadati</taxon>
        <taxon>Gemmatimonadota</taxon>
        <taxon>Gemmatimonadia</taxon>
        <taxon>Gemmatimonadales</taxon>
        <taxon>Gemmatimonadaceae</taxon>
        <taxon>Roseisolibacter</taxon>
    </lineage>
</organism>
<evidence type="ECO:0000256" key="1">
    <source>
        <dbReference type="SAM" id="MobiDB-lite"/>
    </source>
</evidence>
<name>A0AA37VDG9_9BACT</name>
<feature type="compositionally biased region" description="Basic and acidic residues" evidence="1">
    <location>
        <begin position="1"/>
        <end position="16"/>
    </location>
</feature>
<dbReference type="AlphaFoldDB" id="A0AA37VDG9"/>
<dbReference type="RefSeq" id="WP_284348094.1">
    <property type="nucleotide sequence ID" value="NZ_BRXS01000001.1"/>
</dbReference>
<dbReference type="EMBL" id="BRXS01000001">
    <property type="protein sequence ID" value="GLC23654.1"/>
    <property type="molecule type" value="Genomic_DNA"/>
</dbReference>
<evidence type="ECO:0000313" key="2">
    <source>
        <dbReference type="EMBL" id="GLC23654.1"/>
    </source>
</evidence>
<protein>
    <submittedName>
        <fullName evidence="2">Uncharacterized protein</fullName>
    </submittedName>
</protein>
<evidence type="ECO:0000313" key="3">
    <source>
        <dbReference type="Proteomes" id="UP001161325"/>
    </source>
</evidence>